<dbReference type="InterPro" id="IPR004378">
    <property type="entry name" value="F420H2_quin_Rdtase"/>
</dbReference>
<evidence type="ECO:0000313" key="2">
    <source>
        <dbReference type="Proteomes" id="UP000290365"/>
    </source>
</evidence>
<protein>
    <submittedName>
        <fullName evidence="1">DUF385 domain-containing protein</fullName>
    </submittedName>
</protein>
<reference evidence="1 2" key="1">
    <citation type="submission" date="2019-01" db="EMBL/GenBank/DDBJ databases">
        <title>Ktedonosporobacter rubrisoli SCAWS-G2.</title>
        <authorList>
            <person name="Huang Y."/>
            <person name="Yan B."/>
        </authorList>
    </citation>
    <scope>NUCLEOTIDE SEQUENCE [LARGE SCALE GENOMIC DNA]</scope>
    <source>
        <strain evidence="1 2">SCAWS-G2</strain>
    </source>
</reference>
<accession>A0A4P6JK11</accession>
<dbReference type="AlphaFoldDB" id="A0A4P6JK11"/>
<sequence length="158" mass="17753">MERSNIPEEIQQWNARIRQNPELTEGMGHVHLLSVPGRVSGQLRATPVSPIEYAGQRWLFAGFGEADWVKNLRTSRWGILTKRKQLERITVAEVEVEKRAPLLHAFVQHIPAEYFSLSVGPDEPLEAFAAIADRHPVFQILTATSISSFADAIGKQTQ</sequence>
<gene>
    <name evidence="1" type="ORF">EPA93_05410</name>
</gene>
<dbReference type="KEGG" id="kbs:EPA93_05410"/>
<organism evidence="1 2">
    <name type="scientific">Ktedonosporobacter rubrisoli</name>
    <dbReference type="NCBI Taxonomy" id="2509675"/>
    <lineage>
        <taxon>Bacteria</taxon>
        <taxon>Bacillati</taxon>
        <taxon>Chloroflexota</taxon>
        <taxon>Ktedonobacteria</taxon>
        <taxon>Ktedonobacterales</taxon>
        <taxon>Ktedonosporobacteraceae</taxon>
        <taxon>Ktedonosporobacter</taxon>
    </lineage>
</organism>
<evidence type="ECO:0000313" key="1">
    <source>
        <dbReference type="EMBL" id="QBD75469.1"/>
    </source>
</evidence>
<dbReference type="RefSeq" id="WP_129886067.1">
    <property type="nucleotide sequence ID" value="NZ_CP035758.1"/>
</dbReference>
<keyword evidence="2" id="KW-1185">Reference proteome</keyword>
<dbReference type="Gene3D" id="2.30.110.10">
    <property type="entry name" value="Electron Transport, Fmn-binding Protein, Chain A"/>
    <property type="match status" value="1"/>
</dbReference>
<name>A0A4P6JK11_KTERU</name>
<dbReference type="EMBL" id="CP035758">
    <property type="protein sequence ID" value="QBD75469.1"/>
    <property type="molecule type" value="Genomic_DNA"/>
</dbReference>
<dbReference type="InterPro" id="IPR012349">
    <property type="entry name" value="Split_barrel_FMN-bd"/>
</dbReference>
<dbReference type="GO" id="GO:0016491">
    <property type="term" value="F:oxidoreductase activity"/>
    <property type="evidence" value="ECO:0007669"/>
    <property type="project" value="InterPro"/>
</dbReference>
<proteinExistence type="predicted"/>
<dbReference type="Proteomes" id="UP000290365">
    <property type="component" value="Chromosome"/>
</dbReference>
<dbReference type="Pfam" id="PF04075">
    <property type="entry name" value="F420H2_quin_red"/>
    <property type="match status" value="1"/>
</dbReference>
<dbReference type="OrthoDB" id="3296989at2"/>